<dbReference type="InterPro" id="IPR036520">
    <property type="entry name" value="UPF0759_sf"/>
</dbReference>
<dbReference type="PANTHER" id="PTHR30348:SF13">
    <property type="entry name" value="UPF0759 PROTEIN YUNF"/>
    <property type="match status" value="1"/>
</dbReference>
<dbReference type="SUPFAM" id="SSF117396">
    <property type="entry name" value="TM1631-like"/>
    <property type="match status" value="1"/>
</dbReference>
<dbReference type="InterPro" id="IPR002763">
    <property type="entry name" value="DUF72"/>
</dbReference>
<dbReference type="EMBL" id="SMBU01000052">
    <property type="protein sequence ID" value="TCU84655.1"/>
    <property type="molecule type" value="Genomic_DNA"/>
</dbReference>
<evidence type="ECO:0000313" key="2">
    <source>
        <dbReference type="Proteomes" id="UP000295110"/>
    </source>
</evidence>
<keyword evidence="2" id="KW-1185">Reference proteome</keyword>
<evidence type="ECO:0000313" key="1">
    <source>
        <dbReference type="EMBL" id="TCU84655.1"/>
    </source>
</evidence>
<dbReference type="Pfam" id="PF01904">
    <property type="entry name" value="DUF72"/>
    <property type="match status" value="1"/>
</dbReference>
<dbReference type="PANTHER" id="PTHR30348">
    <property type="entry name" value="UNCHARACTERIZED PROTEIN YECE"/>
    <property type="match status" value="1"/>
</dbReference>
<reference evidence="1 2" key="1">
    <citation type="submission" date="2019-03" db="EMBL/GenBank/DDBJ databases">
        <title>Genomic Encyclopedia of Type Strains, Phase IV (KMG-IV): sequencing the most valuable type-strain genomes for metagenomic binning, comparative biology and taxonomic classification.</title>
        <authorList>
            <person name="Goeker M."/>
        </authorList>
    </citation>
    <scope>NUCLEOTIDE SEQUENCE [LARGE SCALE GENOMIC DNA]</scope>
    <source>
        <strain evidence="1 2">DSM 654</strain>
    </source>
</reference>
<dbReference type="RefSeq" id="WP_132576517.1">
    <property type="nucleotide sequence ID" value="NZ_CBCSGL010000077.1"/>
</dbReference>
<comment type="caution">
    <text evidence="1">The sequence shown here is derived from an EMBL/GenBank/DDBJ whole genome shotgun (WGS) entry which is preliminary data.</text>
</comment>
<accession>A0A4V2VNM9</accession>
<dbReference type="Gene3D" id="3.20.20.410">
    <property type="entry name" value="Protein of unknown function UPF0759"/>
    <property type="match status" value="1"/>
</dbReference>
<gene>
    <name evidence="1" type="ORF">EV671_10528</name>
</gene>
<proteinExistence type="predicted"/>
<protein>
    <submittedName>
        <fullName evidence="1">Uncharacterized protein YecE (DUF72 family)</fullName>
    </submittedName>
</protein>
<name>A0A4V2VNM9_ROSSA</name>
<sequence>MAIRVGTVSWTDKTLIDCKRFYPALANNAEKRLKYYASRFPLVEVDSSYYAMPSVSNADLWAQRTPANFQMNIKAFRLMTGHQTPPDLLPPDLLASLPPDTRSKRMVYLSDFPKDLKDEVFKRYLAALTPLRDAGKLGLIHFQFAPWFLRSSRDKAHIAYCVEKMAGCEVSVEFRNNTWLAPEHVDETLAMLRDLGVTHTTVDEPQGFKNSVPAVWAVTNPRRALVRLHGRNYETWDIKGATAASDRFNYDYPQLELEGLAEGIRRLNGEAGDVDVIFNNNHEDQGQRNAQTLMDILGALAVQPSLDFGGEELPF</sequence>
<dbReference type="AlphaFoldDB" id="A0A4V2VNM9"/>
<dbReference type="OrthoDB" id="9780310at2"/>
<dbReference type="Proteomes" id="UP000295110">
    <property type="component" value="Unassembled WGS sequence"/>
</dbReference>
<organism evidence="1 2">
    <name type="scientific">Roseateles saccharophilus</name>
    <name type="common">Pseudomonas saccharophila</name>
    <dbReference type="NCBI Taxonomy" id="304"/>
    <lineage>
        <taxon>Bacteria</taxon>
        <taxon>Pseudomonadati</taxon>
        <taxon>Pseudomonadota</taxon>
        <taxon>Betaproteobacteria</taxon>
        <taxon>Burkholderiales</taxon>
        <taxon>Sphaerotilaceae</taxon>
        <taxon>Roseateles</taxon>
    </lineage>
</organism>